<evidence type="ECO:0000256" key="4">
    <source>
        <dbReference type="ARBA" id="ARBA00023125"/>
    </source>
</evidence>
<protein>
    <submittedName>
        <fullName evidence="8">Sigma-70 family RNA polymerase sigma factor</fullName>
    </submittedName>
</protein>
<dbReference type="RefSeq" id="WP_107544911.1">
    <property type="nucleotide sequence ID" value="NZ_JAMWUX010000001.1"/>
</dbReference>
<dbReference type="GO" id="GO:0016987">
    <property type="term" value="F:sigma factor activity"/>
    <property type="evidence" value="ECO:0007669"/>
    <property type="project" value="UniProtKB-KW"/>
</dbReference>
<dbReference type="InterPro" id="IPR013325">
    <property type="entry name" value="RNA_pol_sigma_r2"/>
</dbReference>
<evidence type="ECO:0000259" key="7">
    <source>
        <dbReference type="Pfam" id="PF08281"/>
    </source>
</evidence>
<dbReference type="InterPro" id="IPR039425">
    <property type="entry name" value="RNA_pol_sigma-70-like"/>
</dbReference>
<gene>
    <name evidence="8" type="ORF">BU058_03770</name>
</gene>
<evidence type="ECO:0000256" key="3">
    <source>
        <dbReference type="ARBA" id="ARBA00023082"/>
    </source>
</evidence>
<evidence type="ECO:0000313" key="8">
    <source>
        <dbReference type="EMBL" id="PTI76617.1"/>
    </source>
</evidence>
<keyword evidence="2" id="KW-0805">Transcription regulation</keyword>
<dbReference type="InterPro" id="IPR007627">
    <property type="entry name" value="RNA_pol_sigma70_r2"/>
</dbReference>
<dbReference type="PANTHER" id="PTHR43133">
    <property type="entry name" value="RNA POLYMERASE ECF-TYPE SIGMA FACTO"/>
    <property type="match status" value="1"/>
</dbReference>
<dbReference type="InterPro" id="IPR036388">
    <property type="entry name" value="WH-like_DNA-bd_sf"/>
</dbReference>
<evidence type="ECO:0000256" key="1">
    <source>
        <dbReference type="ARBA" id="ARBA00010641"/>
    </source>
</evidence>
<dbReference type="Gene3D" id="1.10.1740.10">
    <property type="match status" value="1"/>
</dbReference>
<keyword evidence="5" id="KW-0804">Transcription</keyword>
<feature type="domain" description="RNA polymerase sigma-70 region 2" evidence="6">
    <location>
        <begin position="27"/>
        <end position="94"/>
    </location>
</feature>
<accession>A0A9Q6MW10</accession>
<organism evidence="8 9">
    <name type="scientific">Staphylococcus succinus</name>
    <dbReference type="NCBI Taxonomy" id="61015"/>
    <lineage>
        <taxon>Bacteria</taxon>
        <taxon>Bacillati</taxon>
        <taxon>Bacillota</taxon>
        <taxon>Bacilli</taxon>
        <taxon>Bacillales</taxon>
        <taxon>Staphylococcaceae</taxon>
        <taxon>Staphylococcus</taxon>
    </lineage>
</organism>
<dbReference type="InterPro" id="IPR013249">
    <property type="entry name" value="RNA_pol_sigma70_r4_t2"/>
</dbReference>
<dbReference type="Gene3D" id="1.10.10.10">
    <property type="entry name" value="Winged helix-like DNA-binding domain superfamily/Winged helix DNA-binding domain"/>
    <property type="match status" value="1"/>
</dbReference>
<dbReference type="Pfam" id="PF08281">
    <property type="entry name" value="Sigma70_r4_2"/>
    <property type="match status" value="1"/>
</dbReference>
<sequence length="188" mass="22679">MFESLHNNELTSQTPCDFKNTQVTLKMIEPVLPMIKQRLNHFTIHPNDKEDLCQEVLLKLLRILSDFDFTKSTPFEHYVNRIITTVKNDYLRKKVYTQQRHELLVNEFKVKYQYATTIYLTEQQIIADEISNDLYRVLEKLTELEQSVMVYIFREYKPQEIAQILNVKIKVVYNTIQRCKMKIRHYLK</sequence>
<proteinExistence type="inferred from homology"/>
<dbReference type="SUPFAM" id="SSF88946">
    <property type="entry name" value="Sigma2 domain of RNA polymerase sigma factors"/>
    <property type="match status" value="1"/>
</dbReference>
<name>A0A9Q6MW10_9STAP</name>
<evidence type="ECO:0000256" key="5">
    <source>
        <dbReference type="ARBA" id="ARBA00023163"/>
    </source>
</evidence>
<dbReference type="AlphaFoldDB" id="A0A9Q6MW10"/>
<dbReference type="NCBIfam" id="TIGR02937">
    <property type="entry name" value="sigma70-ECF"/>
    <property type="match status" value="1"/>
</dbReference>
<keyword evidence="3" id="KW-0731">Sigma factor</keyword>
<dbReference type="PANTHER" id="PTHR43133:SF8">
    <property type="entry name" value="RNA POLYMERASE SIGMA FACTOR HI_1459-RELATED"/>
    <property type="match status" value="1"/>
</dbReference>
<dbReference type="Proteomes" id="UP000241960">
    <property type="component" value="Unassembled WGS sequence"/>
</dbReference>
<comment type="similarity">
    <text evidence="1">Belongs to the sigma-70 factor family. ECF subfamily.</text>
</comment>
<evidence type="ECO:0000313" key="9">
    <source>
        <dbReference type="Proteomes" id="UP000241960"/>
    </source>
</evidence>
<keyword evidence="4" id="KW-0238">DNA-binding</keyword>
<feature type="domain" description="RNA polymerase sigma factor 70 region 4 type 2" evidence="7">
    <location>
        <begin position="132"/>
        <end position="182"/>
    </location>
</feature>
<dbReference type="GO" id="GO:0006352">
    <property type="term" value="P:DNA-templated transcription initiation"/>
    <property type="evidence" value="ECO:0007669"/>
    <property type="project" value="InterPro"/>
</dbReference>
<evidence type="ECO:0000256" key="2">
    <source>
        <dbReference type="ARBA" id="ARBA00023015"/>
    </source>
</evidence>
<dbReference type="SUPFAM" id="SSF88659">
    <property type="entry name" value="Sigma3 and sigma4 domains of RNA polymerase sigma factors"/>
    <property type="match status" value="1"/>
</dbReference>
<dbReference type="EMBL" id="PZFQ01000009">
    <property type="protein sequence ID" value="PTI76617.1"/>
    <property type="molecule type" value="Genomic_DNA"/>
</dbReference>
<evidence type="ECO:0000259" key="6">
    <source>
        <dbReference type="Pfam" id="PF04542"/>
    </source>
</evidence>
<reference evidence="8 9" key="1">
    <citation type="journal article" date="2016" name="Front. Microbiol.">
        <title>Comprehensive Phylogenetic Analysis of Bovine Non-aureus Staphylococci Species Based on Whole-Genome Sequencing.</title>
        <authorList>
            <person name="Naushad S."/>
            <person name="Barkema H.W."/>
            <person name="Luby C."/>
            <person name="Condas L.A."/>
            <person name="Nobrega D.B."/>
            <person name="Carson D.A."/>
            <person name="De Buck J."/>
        </authorList>
    </citation>
    <scope>NUCLEOTIDE SEQUENCE [LARGE SCALE GENOMIC DNA]</scope>
    <source>
        <strain evidence="8 9">SNUC 1231</strain>
    </source>
</reference>
<comment type="caution">
    <text evidence="8">The sequence shown here is derived from an EMBL/GenBank/DDBJ whole genome shotgun (WGS) entry which is preliminary data.</text>
</comment>
<dbReference type="InterPro" id="IPR014284">
    <property type="entry name" value="RNA_pol_sigma-70_dom"/>
</dbReference>
<dbReference type="GO" id="GO:0003677">
    <property type="term" value="F:DNA binding"/>
    <property type="evidence" value="ECO:0007669"/>
    <property type="project" value="UniProtKB-KW"/>
</dbReference>
<dbReference type="InterPro" id="IPR013324">
    <property type="entry name" value="RNA_pol_sigma_r3/r4-like"/>
</dbReference>
<dbReference type="Pfam" id="PF04542">
    <property type="entry name" value="Sigma70_r2"/>
    <property type="match status" value="1"/>
</dbReference>